<dbReference type="RefSeq" id="XP_023174486.1">
    <property type="nucleotide sequence ID" value="XM_023318718.2"/>
</dbReference>
<evidence type="ECO:0000313" key="2">
    <source>
        <dbReference type="RefSeq" id="XP_023174486.1"/>
    </source>
</evidence>
<sequence length="293" mass="34047">MDEFGCFDPKLPASDKSSDWRTSTYRGHRHITDTRLGTKLNAPTECSNKGIFVRDPLLHDKQLTEVESKYVWKYPDPYVLRNPSLNMKTQYMKRFEEGNLRFIKRKIKPLMSVSHEAFTFVELPFEADPLPIHMPTPVEPTKVLIDRSKSGYTKYLDPSATTYNLSYVQYSPQELKSSVAAHDNITIWNWAQRRDETPTHTTRVADEHICDESNAHDCPRRRLEYRNQVKRVPHTGLITEVRANYVDPKLNKEYIDYNTTDVRPILISESVPPFAQLSEYNVYGSGDPVQKYV</sequence>
<organism evidence="1 2">
    <name type="scientific">Drosophila hydei</name>
    <name type="common">Fruit fly</name>
    <dbReference type="NCBI Taxonomy" id="7224"/>
    <lineage>
        <taxon>Eukaryota</taxon>
        <taxon>Metazoa</taxon>
        <taxon>Ecdysozoa</taxon>
        <taxon>Arthropoda</taxon>
        <taxon>Hexapoda</taxon>
        <taxon>Insecta</taxon>
        <taxon>Pterygota</taxon>
        <taxon>Neoptera</taxon>
        <taxon>Endopterygota</taxon>
        <taxon>Diptera</taxon>
        <taxon>Brachycera</taxon>
        <taxon>Muscomorpha</taxon>
        <taxon>Ephydroidea</taxon>
        <taxon>Drosophilidae</taxon>
        <taxon>Drosophila</taxon>
    </lineage>
</organism>
<dbReference type="Proteomes" id="UP000504633">
    <property type="component" value="Unplaced"/>
</dbReference>
<dbReference type="GeneID" id="111601876"/>
<proteinExistence type="predicted"/>
<gene>
    <name evidence="2" type="primary">LOC111601876</name>
</gene>
<dbReference type="AlphaFoldDB" id="A0A6J1M118"/>
<evidence type="ECO:0000313" key="1">
    <source>
        <dbReference type="Proteomes" id="UP000504633"/>
    </source>
</evidence>
<dbReference type="OMA" id="HEEVTPF"/>
<dbReference type="KEGG" id="dhe:111601876"/>
<name>A0A6J1M118_DROHY</name>
<accession>A0A6J1M118</accession>
<dbReference type="OrthoDB" id="382863at2759"/>
<protein>
    <submittedName>
        <fullName evidence="2">Uncharacterized protein LOC111601876</fullName>
    </submittedName>
</protein>
<keyword evidence="1" id="KW-1185">Reference proteome</keyword>
<reference evidence="2" key="1">
    <citation type="submission" date="2025-08" db="UniProtKB">
        <authorList>
            <consortium name="RefSeq"/>
        </authorList>
    </citation>
    <scope>IDENTIFICATION</scope>
    <source>
        <strain evidence="2">15085-1641.00</strain>
        <tissue evidence="2">Whole body</tissue>
    </source>
</reference>